<dbReference type="EMBL" id="LBFI01000057">
    <property type="protein sequence ID" value="KKM44261.1"/>
    <property type="molecule type" value="Genomic_DNA"/>
</dbReference>
<reference evidence="4 6" key="1">
    <citation type="submission" date="2015-04" db="EMBL/GenBank/DDBJ databases">
        <title>Draft genome sequence of Rathayibacter toxicus strain FH-142 (AKA 70134 or CS 32), a Western Australian isolate.</title>
        <authorList>
            <consortium name="Consortium for Microbial Forensics and Genomics (microFORGE)"/>
            <person name="Knight B.M."/>
            <person name="Roberts D.P."/>
            <person name="Lin D."/>
            <person name="Hari K."/>
            <person name="Fletcher J."/>
            <person name="Melcher U."/>
            <person name="Blagden T."/>
            <person name="Luster D.G."/>
            <person name="Sechler A.J."/>
            <person name="Schneider W.L."/>
            <person name="Winegar R.A."/>
        </authorList>
    </citation>
    <scope>NUCLEOTIDE SEQUENCE [LARGE SCALE GENOMIC DNA]</scope>
    <source>
        <strain evidence="4 6">FH142</strain>
    </source>
</reference>
<dbReference type="Proteomes" id="UP000052979">
    <property type="component" value="Unassembled WGS sequence"/>
</dbReference>
<dbReference type="GO" id="GO:0019632">
    <property type="term" value="P:shikimate metabolic process"/>
    <property type="evidence" value="ECO:0007669"/>
    <property type="project" value="TreeGrafter"/>
</dbReference>
<dbReference type="KEGG" id="rtc:APU90_09895"/>
<sequence length="282" mass="29383">MAERCAVLGSPIGHSKSPALHRAAYRVLGLDWRYTAVETTEETLASVIADPRALWRGLSLTMPLKQAVRPLLDEEDLVARVTGAVNTVLVERDAVARMRGFNTDVAGIVRALAEADVACAERVEILGAGATAASALAAAAEMGAERVTVTVRAPERAVSLRPVASALGVLLDIRPFSAWSEGSVSPLVISTLPGGASDGLTVPEAVVAASTLFDVAYAPWPSSLARRWSAAGSPVVSGLGMLLHQALMQVRVFTGGDPTVSLPREEAVLEAMRAAITGDDAL</sequence>
<dbReference type="EMBL" id="PSWU01000012">
    <property type="protein sequence ID" value="PPI14320.1"/>
    <property type="molecule type" value="Genomic_DNA"/>
</dbReference>
<dbReference type="Gene3D" id="3.40.50.10860">
    <property type="entry name" value="Leucine Dehydrogenase, chain A, domain 1"/>
    <property type="match status" value="1"/>
</dbReference>
<evidence type="ECO:0000313" key="6">
    <source>
        <dbReference type="Proteomes" id="UP000052979"/>
    </source>
</evidence>
<evidence type="ECO:0000259" key="3">
    <source>
        <dbReference type="Pfam" id="PF08501"/>
    </source>
</evidence>
<dbReference type="AlphaFoldDB" id="A0A0C5BEQ3"/>
<dbReference type="InterPro" id="IPR013708">
    <property type="entry name" value="Shikimate_DH-bd_N"/>
</dbReference>
<keyword evidence="2" id="KW-0028">Amino-acid biosynthesis</keyword>
<evidence type="ECO:0000313" key="7">
    <source>
        <dbReference type="Proteomes" id="UP000237966"/>
    </source>
</evidence>
<comment type="caution">
    <text evidence="4">The sequence shown here is derived from an EMBL/GenBank/DDBJ whole genome shotgun (WGS) entry which is preliminary data.</text>
</comment>
<dbReference type="SUPFAM" id="SSF51735">
    <property type="entry name" value="NAD(P)-binding Rossmann-fold domains"/>
    <property type="match status" value="1"/>
</dbReference>
<dbReference type="PATRIC" id="fig|145458.7.peg.1637"/>
<feature type="domain" description="Shikimate dehydrogenase substrate binding N-terminal" evidence="3">
    <location>
        <begin position="7"/>
        <end position="88"/>
    </location>
</feature>
<dbReference type="STRING" id="145458.APU90_09895"/>
<dbReference type="Proteomes" id="UP000237966">
    <property type="component" value="Unassembled WGS sequence"/>
</dbReference>
<protein>
    <submittedName>
        <fullName evidence="5">Shikimate dehydrogenase</fullName>
    </submittedName>
</protein>
<dbReference type="GO" id="GO:0009423">
    <property type="term" value="P:chorismate biosynthetic process"/>
    <property type="evidence" value="ECO:0007669"/>
    <property type="project" value="TreeGrafter"/>
</dbReference>
<comment type="pathway">
    <text evidence="1">Metabolic intermediate biosynthesis; chorismate biosynthesis; chorismate from D-erythrose 4-phosphate and phosphoenolpyruvate: step 4/7.</text>
</comment>
<dbReference type="InterPro" id="IPR022893">
    <property type="entry name" value="Shikimate_DH_fam"/>
</dbReference>
<keyword evidence="6" id="KW-1185">Reference proteome</keyword>
<dbReference type="GO" id="GO:0050661">
    <property type="term" value="F:NADP binding"/>
    <property type="evidence" value="ECO:0007669"/>
    <property type="project" value="TreeGrafter"/>
</dbReference>
<evidence type="ECO:0000256" key="2">
    <source>
        <dbReference type="ARBA" id="ARBA00023141"/>
    </source>
</evidence>
<dbReference type="PANTHER" id="PTHR21089:SF1">
    <property type="entry name" value="BIFUNCTIONAL 3-DEHYDROQUINATE DEHYDRATASE_SHIKIMATE DEHYDROGENASE, CHLOROPLASTIC"/>
    <property type="match status" value="1"/>
</dbReference>
<evidence type="ECO:0000313" key="4">
    <source>
        <dbReference type="EMBL" id="KKM44261.1"/>
    </source>
</evidence>
<dbReference type="Pfam" id="PF08501">
    <property type="entry name" value="Shikimate_dh_N"/>
    <property type="match status" value="1"/>
</dbReference>
<dbReference type="SUPFAM" id="SSF53223">
    <property type="entry name" value="Aminoacid dehydrogenase-like, N-terminal domain"/>
    <property type="match status" value="1"/>
</dbReference>
<dbReference type="InterPro" id="IPR046346">
    <property type="entry name" value="Aminoacid_DH-like_N_sf"/>
</dbReference>
<reference evidence="5 7" key="2">
    <citation type="submission" date="2018-02" db="EMBL/GenBank/DDBJ databases">
        <title>Bacteriophage NCPPB3778 and a type I-E CRISPR drive the evolution of the US Biological Select Agent, Rathayibacter toxicus.</title>
        <authorList>
            <person name="Davis E.W.II."/>
            <person name="Tabima J.F."/>
            <person name="Weisberg A.J."/>
            <person name="Lopes L.D."/>
            <person name="Wiseman M.S."/>
            <person name="Wiseman M.S."/>
            <person name="Pupko T."/>
            <person name="Belcher M.S."/>
            <person name="Sechler A.J."/>
            <person name="Tancos M.A."/>
            <person name="Schroeder B.K."/>
            <person name="Murray T.D."/>
            <person name="Luster D.G."/>
            <person name="Schneider W.L."/>
            <person name="Rogers E."/>
            <person name="Andreote F.D."/>
            <person name="Grunwald N.J."/>
            <person name="Putnam M.L."/>
            <person name="Chang J.H."/>
        </authorList>
    </citation>
    <scope>NUCLEOTIDE SEQUENCE [LARGE SCALE GENOMIC DNA]</scope>
    <source>
        <strain evidence="5 7">FH99</strain>
    </source>
</reference>
<keyword evidence="2" id="KW-0057">Aromatic amino acid biosynthesis</keyword>
<gene>
    <name evidence="5" type="ORF">C5C51_06990</name>
    <name evidence="4" type="ORF">VT73_10130</name>
</gene>
<organism evidence="4 6">
    <name type="scientific">Rathayibacter toxicus</name>
    <dbReference type="NCBI Taxonomy" id="145458"/>
    <lineage>
        <taxon>Bacteria</taxon>
        <taxon>Bacillati</taxon>
        <taxon>Actinomycetota</taxon>
        <taxon>Actinomycetes</taxon>
        <taxon>Micrococcales</taxon>
        <taxon>Microbacteriaceae</taxon>
        <taxon>Rathayibacter</taxon>
    </lineage>
</organism>
<dbReference type="OrthoDB" id="9776868at2"/>
<dbReference type="GO" id="GO:0009073">
    <property type="term" value="P:aromatic amino acid family biosynthetic process"/>
    <property type="evidence" value="ECO:0007669"/>
    <property type="project" value="UniProtKB-KW"/>
</dbReference>
<proteinExistence type="predicted"/>
<dbReference type="Gene3D" id="3.40.50.720">
    <property type="entry name" value="NAD(P)-binding Rossmann-like Domain"/>
    <property type="match status" value="1"/>
</dbReference>
<name>A0A0C5BEQ3_9MICO</name>
<dbReference type="KEGG" id="rtx:TI83_07185"/>
<evidence type="ECO:0000313" key="5">
    <source>
        <dbReference type="EMBL" id="PPI14320.1"/>
    </source>
</evidence>
<dbReference type="PANTHER" id="PTHR21089">
    <property type="entry name" value="SHIKIMATE DEHYDROGENASE"/>
    <property type="match status" value="1"/>
</dbReference>
<dbReference type="GO" id="GO:0004764">
    <property type="term" value="F:shikimate 3-dehydrogenase (NADP+) activity"/>
    <property type="evidence" value="ECO:0007669"/>
    <property type="project" value="InterPro"/>
</dbReference>
<accession>A0A0C5BEQ3</accession>
<dbReference type="eggNOG" id="COG0169">
    <property type="taxonomic scope" value="Bacteria"/>
</dbReference>
<dbReference type="InterPro" id="IPR036291">
    <property type="entry name" value="NAD(P)-bd_dom_sf"/>
</dbReference>
<dbReference type="GO" id="GO:0005829">
    <property type="term" value="C:cytosol"/>
    <property type="evidence" value="ECO:0007669"/>
    <property type="project" value="TreeGrafter"/>
</dbReference>
<dbReference type="NCBIfam" id="NF001311">
    <property type="entry name" value="PRK00258.1-3"/>
    <property type="match status" value="1"/>
</dbReference>
<evidence type="ECO:0000256" key="1">
    <source>
        <dbReference type="ARBA" id="ARBA00004871"/>
    </source>
</evidence>